<organism evidence="2 3">
    <name type="scientific">Corchorus olitorius</name>
    <dbReference type="NCBI Taxonomy" id="93759"/>
    <lineage>
        <taxon>Eukaryota</taxon>
        <taxon>Viridiplantae</taxon>
        <taxon>Streptophyta</taxon>
        <taxon>Embryophyta</taxon>
        <taxon>Tracheophyta</taxon>
        <taxon>Spermatophyta</taxon>
        <taxon>Magnoliopsida</taxon>
        <taxon>eudicotyledons</taxon>
        <taxon>Gunneridae</taxon>
        <taxon>Pentapetalae</taxon>
        <taxon>rosids</taxon>
        <taxon>malvids</taxon>
        <taxon>Malvales</taxon>
        <taxon>Malvaceae</taxon>
        <taxon>Grewioideae</taxon>
        <taxon>Apeibeae</taxon>
        <taxon>Corchorus</taxon>
    </lineage>
</organism>
<keyword evidence="3" id="KW-1185">Reference proteome</keyword>
<reference evidence="3" key="1">
    <citation type="submission" date="2013-09" db="EMBL/GenBank/DDBJ databases">
        <title>Corchorus olitorius genome sequencing.</title>
        <authorList>
            <person name="Alam M."/>
            <person name="Haque M.S."/>
            <person name="Islam M.S."/>
            <person name="Emdad E.M."/>
            <person name="Islam M.M."/>
            <person name="Ahmed B."/>
            <person name="Halim A."/>
            <person name="Hossen Q.M.M."/>
            <person name="Hossain M.Z."/>
            <person name="Ahmed R."/>
            <person name="Khan M.M."/>
            <person name="Islam R."/>
            <person name="Rashid M.M."/>
            <person name="Khan S.A."/>
            <person name="Rahman M.S."/>
            <person name="Alam M."/>
            <person name="Yahiya A.S."/>
            <person name="Khan M.S."/>
            <person name="Azam M.S."/>
            <person name="Haque T."/>
            <person name="Lashkar M.Z.H."/>
            <person name="Akhand A.I."/>
            <person name="Morshed G."/>
            <person name="Roy S."/>
            <person name="Uddin K.S."/>
            <person name="Rabeya T."/>
            <person name="Hossain A.S."/>
            <person name="Chowdhury A."/>
            <person name="Snigdha A.R."/>
            <person name="Mortoza M.S."/>
            <person name="Matin S.A."/>
            <person name="Hoque S.M.E."/>
            <person name="Islam M.K."/>
            <person name="Roy D.K."/>
            <person name="Haider R."/>
            <person name="Moosa M.M."/>
            <person name="Elias S.M."/>
            <person name="Hasan A.M."/>
            <person name="Jahan S."/>
            <person name="Shafiuddin M."/>
            <person name="Mahmood N."/>
            <person name="Shommy N.S."/>
        </authorList>
    </citation>
    <scope>NUCLEOTIDE SEQUENCE [LARGE SCALE GENOMIC DNA]</scope>
    <source>
        <strain evidence="3">cv. O-4</strain>
    </source>
</reference>
<evidence type="ECO:0008006" key="4">
    <source>
        <dbReference type="Google" id="ProtNLM"/>
    </source>
</evidence>
<gene>
    <name evidence="2" type="ORF">COLO4_08201</name>
</gene>
<name>A0A1R3KGT4_9ROSI</name>
<comment type="caution">
    <text evidence="2">The sequence shown here is derived from an EMBL/GenBank/DDBJ whole genome shotgun (WGS) entry which is preliminary data.</text>
</comment>
<feature type="compositionally biased region" description="Basic and acidic residues" evidence="1">
    <location>
        <begin position="28"/>
        <end position="37"/>
    </location>
</feature>
<feature type="region of interest" description="Disordered" evidence="1">
    <location>
        <begin position="194"/>
        <end position="218"/>
    </location>
</feature>
<feature type="region of interest" description="Disordered" evidence="1">
    <location>
        <begin position="257"/>
        <end position="303"/>
    </location>
</feature>
<dbReference type="OrthoDB" id="1000334at2759"/>
<protein>
    <recommendedName>
        <fullName evidence="4">DUF4283 domain-containing protein</fullName>
    </recommendedName>
</protein>
<dbReference type="EMBL" id="AWUE01013642">
    <property type="protein sequence ID" value="OMP06316.1"/>
    <property type="molecule type" value="Genomic_DNA"/>
</dbReference>
<dbReference type="Proteomes" id="UP000187203">
    <property type="component" value="Unassembled WGS sequence"/>
</dbReference>
<feature type="region of interest" description="Disordered" evidence="1">
    <location>
        <begin position="1"/>
        <end position="40"/>
    </location>
</feature>
<evidence type="ECO:0000313" key="2">
    <source>
        <dbReference type="EMBL" id="OMP06316.1"/>
    </source>
</evidence>
<evidence type="ECO:0000256" key="1">
    <source>
        <dbReference type="SAM" id="MobiDB-lite"/>
    </source>
</evidence>
<proteinExistence type="predicted"/>
<dbReference type="AlphaFoldDB" id="A0A1R3KGT4"/>
<accession>A0A1R3KGT4</accession>
<evidence type="ECO:0000313" key="3">
    <source>
        <dbReference type="Proteomes" id="UP000187203"/>
    </source>
</evidence>
<sequence length="398" mass="43298">MEGGTETETRGRSGEEDDQLQRSTKKVKAAEGPRDAHVPAALSFKDAMMGGRKSSVPRFDELGSLESDEGLIQIAQKDGWPLISLSENFKTHIRNQWKDCILVKLLGRNISYNVLTDRLQKLWNPKGDWDLVDCALCPKVTVPEMNPAEKGEGVAAAIVVDAQHPVAAHGGGQCEPTVYLPTGDFGPWMMVQPRKSRKPANQIQKSRTPFMAGRGDKEGSRFSALAEEGGNLNLEEENIPYKERDQVVEAWARGVYNTSKGSSGPGSGTNKAQKQLRRAVNPGPTSSRVNNGEHNKASGSRDIGALRAASSYLSASRVSLVEQHMEDPDARVEDISDTIEDDDLMDGNFHSAGLEAGERGLDVRLRNPPDKNFLGSGVPETQFQDTLPFSVPGNVVIP</sequence>